<evidence type="ECO:0000256" key="11">
    <source>
        <dbReference type="ARBA" id="ARBA00048580"/>
    </source>
</evidence>
<reference evidence="13" key="1">
    <citation type="submission" date="2025-08" db="UniProtKB">
        <authorList>
            <consortium name="Ensembl"/>
        </authorList>
    </citation>
    <scope>IDENTIFICATION</scope>
</reference>
<dbReference type="GO" id="GO:0005789">
    <property type="term" value="C:endoplasmic reticulum membrane"/>
    <property type="evidence" value="ECO:0007669"/>
    <property type="project" value="TreeGrafter"/>
</dbReference>
<evidence type="ECO:0000256" key="2">
    <source>
        <dbReference type="ARBA" id="ARBA00007277"/>
    </source>
</evidence>
<dbReference type="GO" id="GO:0008081">
    <property type="term" value="F:phosphoric diester hydrolase activity"/>
    <property type="evidence" value="ECO:0007669"/>
    <property type="project" value="InterPro"/>
</dbReference>
<keyword evidence="4" id="KW-0378">Hydrolase</keyword>
<comment type="similarity">
    <text evidence="2">Belongs to the glycerophosphoryl diester phosphodiesterase family.</text>
</comment>
<dbReference type="AlphaFoldDB" id="A0A8U8BN95"/>
<evidence type="ECO:0000256" key="12">
    <source>
        <dbReference type="ARBA" id="ARBA00048947"/>
    </source>
</evidence>
<keyword evidence="3" id="KW-0812">Transmembrane</keyword>
<dbReference type="Ensembl" id="ENSCPVT00000026885.1">
    <property type="protein sequence ID" value="ENSCPVP00000026626.1"/>
    <property type="gene ID" value="ENSCPVG00000007948.2"/>
</dbReference>
<evidence type="ECO:0000256" key="1">
    <source>
        <dbReference type="ARBA" id="ARBA00004370"/>
    </source>
</evidence>
<dbReference type="InterPro" id="IPR030395">
    <property type="entry name" value="GP_PDE_dom"/>
</dbReference>
<comment type="catalytic activity">
    <reaction evidence="12">
        <text>N,1-di-(9Z-octadecenoyl)-sn-glycero-3-phosphoethanolamine + H2O = N-(9Z-octadecenoyl) ethanolamine + 1-(9Z-octadecenoyl)-sn-glycero-3-phosphate + H(+)</text>
        <dbReference type="Rhea" id="RHEA:56460"/>
        <dbReference type="ChEBI" id="CHEBI:15377"/>
        <dbReference type="ChEBI" id="CHEBI:15378"/>
        <dbReference type="ChEBI" id="CHEBI:71466"/>
        <dbReference type="ChEBI" id="CHEBI:74544"/>
        <dbReference type="ChEBI" id="CHEBI:85222"/>
    </reaction>
    <physiologicalReaction direction="left-to-right" evidence="12">
        <dbReference type="Rhea" id="RHEA:56461"/>
    </physiologicalReaction>
</comment>
<dbReference type="GO" id="GO:0046475">
    <property type="term" value="P:glycerophospholipid catabolic process"/>
    <property type="evidence" value="ECO:0007669"/>
    <property type="project" value="TreeGrafter"/>
</dbReference>
<reference evidence="13" key="2">
    <citation type="submission" date="2025-09" db="UniProtKB">
        <authorList>
            <consortium name="Ensembl"/>
        </authorList>
    </citation>
    <scope>IDENTIFICATION</scope>
</reference>
<keyword evidence="7" id="KW-0472">Membrane</keyword>
<evidence type="ECO:0000256" key="8">
    <source>
        <dbReference type="ARBA" id="ARBA00036083"/>
    </source>
</evidence>
<sequence length="281" mass="31845">ISLITRTSKPRPLSCPRPLHQPRALRLAASPNPAPFPLGPAPSAVSEGCDWLELDVRRTRDGVVVVCHDRELSRQSGRHLDVTQTDYPRPLSGSFSSGSDRRIPRLVDVFRRFPRQPMSIEVKDDDDDLINEVTKGGGASRGAGLGHFWPLLGHFWPFFGYFWPFLGHFWPFLGYFLGPFLGHFWPFLGYFLGPFGFGSFLVIFGQVREGLKNFPILGWGRGQKFPFFGVKISKFLGWGVWLWVLNEERDFAEAFGLGATGVITDYPGRLRRFLENGEKMK</sequence>
<dbReference type="Gene3D" id="3.20.20.190">
    <property type="entry name" value="Phosphatidylinositol (PI) phosphodiesterase"/>
    <property type="match status" value="2"/>
</dbReference>
<evidence type="ECO:0000256" key="5">
    <source>
        <dbReference type="ARBA" id="ARBA00022989"/>
    </source>
</evidence>
<dbReference type="PANTHER" id="PTHR42758:SF3">
    <property type="entry name" value="LYSOPHOSPHOLIPASE D GDPD3"/>
    <property type="match status" value="1"/>
</dbReference>
<evidence type="ECO:0000256" key="10">
    <source>
        <dbReference type="ARBA" id="ARBA00047538"/>
    </source>
</evidence>
<keyword evidence="14" id="KW-1185">Reference proteome</keyword>
<dbReference type="SUPFAM" id="SSF51695">
    <property type="entry name" value="PLC-like phosphodiesterases"/>
    <property type="match status" value="1"/>
</dbReference>
<accession>A0A8U8BN95</accession>
<comment type="catalytic activity">
    <reaction evidence="9">
        <text>N-(5Z,8Z,11Z,14Z-eicosatetraenoyl)-1-(9Z-octadecenoyl)-sn-glycero-3-phosphoethanolamine + H2O = N-(5Z,8Z,11Z,14Z-eicosatetraenoyl)-ethanolamine + 1-(9Z-octadecenoyl)-sn-glycero-3-phosphate + H(+)</text>
        <dbReference type="Rhea" id="RHEA:45544"/>
        <dbReference type="ChEBI" id="CHEBI:2700"/>
        <dbReference type="ChEBI" id="CHEBI:15377"/>
        <dbReference type="ChEBI" id="CHEBI:15378"/>
        <dbReference type="ChEBI" id="CHEBI:74544"/>
        <dbReference type="ChEBI" id="CHEBI:85223"/>
    </reaction>
    <physiologicalReaction direction="left-to-right" evidence="9">
        <dbReference type="Rhea" id="RHEA:45545"/>
    </physiologicalReaction>
</comment>
<keyword evidence="6" id="KW-0443">Lipid metabolism</keyword>
<name>A0A8U8BN95_GEOPR</name>
<comment type="subcellular location">
    <subcellularLocation>
        <location evidence="1">Membrane</location>
    </subcellularLocation>
</comment>
<dbReference type="InterPro" id="IPR052271">
    <property type="entry name" value="GDPD-Related"/>
</dbReference>
<organism evidence="13 14">
    <name type="scientific">Geospiza parvula</name>
    <name type="common">Small tree-finch</name>
    <name type="synonym">Camarhynchus parvulus</name>
    <dbReference type="NCBI Taxonomy" id="87175"/>
    <lineage>
        <taxon>Eukaryota</taxon>
        <taxon>Metazoa</taxon>
        <taxon>Chordata</taxon>
        <taxon>Craniata</taxon>
        <taxon>Vertebrata</taxon>
        <taxon>Euteleostomi</taxon>
        <taxon>Archelosauria</taxon>
        <taxon>Archosauria</taxon>
        <taxon>Dinosauria</taxon>
        <taxon>Saurischia</taxon>
        <taxon>Theropoda</taxon>
        <taxon>Coelurosauria</taxon>
        <taxon>Aves</taxon>
        <taxon>Neognathae</taxon>
        <taxon>Neoaves</taxon>
        <taxon>Telluraves</taxon>
        <taxon>Australaves</taxon>
        <taxon>Passeriformes</taxon>
        <taxon>Thraupidae</taxon>
        <taxon>Camarhynchus</taxon>
    </lineage>
</organism>
<protein>
    <submittedName>
        <fullName evidence="13">Uncharacterized protein</fullName>
    </submittedName>
</protein>
<evidence type="ECO:0000256" key="6">
    <source>
        <dbReference type="ARBA" id="ARBA00023098"/>
    </source>
</evidence>
<dbReference type="PROSITE" id="PS51704">
    <property type="entry name" value="GP_PDE"/>
    <property type="match status" value="1"/>
</dbReference>
<evidence type="ECO:0000256" key="4">
    <source>
        <dbReference type="ARBA" id="ARBA00022801"/>
    </source>
</evidence>
<evidence type="ECO:0000256" key="7">
    <source>
        <dbReference type="ARBA" id="ARBA00023136"/>
    </source>
</evidence>
<keyword evidence="5" id="KW-1133">Transmembrane helix</keyword>
<evidence type="ECO:0000256" key="9">
    <source>
        <dbReference type="ARBA" id="ARBA00047392"/>
    </source>
</evidence>
<dbReference type="PANTHER" id="PTHR42758">
    <property type="entry name" value="PHOSPHATIDYLGLYCEROL PHOSPHOLIPASE C"/>
    <property type="match status" value="1"/>
</dbReference>
<dbReference type="InterPro" id="IPR017946">
    <property type="entry name" value="PLC-like_Pdiesterase_TIM-brl"/>
</dbReference>
<proteinExistence type="inferred from homology"/>
<evidence type="ECO:0000313" key="13">
    <source>
        <dbReference type="Ensembl" id="ENSCPVP00000026626.1"/>
    </source>
</evidence>
<evidence type="ECO:0000313" key="14">
    <source>
        <dbReference type="Proteomes" id="UP000694382"/>
    </source>
</evidence>
<dbReference type="Pfam" id="PF03009">
    <property type="entry name" value="GDPD"/>
    <property type="match status" value="1"/>
</dbReference>
<dbReference type="Proteomes" id="UP000694382">
    <property type="component" value="Unassembled WGS sequence"/>
</dbReference>
<evidence type="ECO:0000256" key="3">
    <source>
        <dbReference type="ARBA" id="ARBA00022692"/>
    </source>
</evidence>
<comment type="catalytic activity">
    <reaction evidence="8">
        <text>1-O-hexadecyl-sn-glycero-3-phosphocholine + H2O = 1-O-hexadecyl-sn-glycero-3-phosphate + choline + H(+)</text>
        <dbReference type="Rhea" id="RHEA:41143"/>
        <dbReference type="ChEBI" id="CHEBI:15354"/>
        <dbReference type="ChEBI" id="CHEBI:15377"/>
        <dbReference type="ChEBI" id="CHEBI:15378"/>
        <dbReference type="ChEBI" id="CHEBI:64496"/>
        <dbReference type="ChEBI" id="CHEBI:77580"/>
    </reaction>
    <physiologicalReaction direction="left-to-right" evidence="8">
        <dbReference type="Rhea" id="RHEA:41144"/>
    </physiologicalReaction>
</comment>
<comment type="catalytic activity">
    <reaction evidence="10">
        <text>N-hexadecanoyl-1-(9Z-octadecenoyl)-sn-glycero-3-phosphoethanolamine + H2O = N-hexadecanoylethanolamine + 1-(9Z-octadecenoyl)-sn-glycero-3-phosphate + H(+)</text>
        <dbReference type="Rhea" id="RHEA:53168"/>
        <dbReference type="ChEBI" id="CHEBI:15377"/>
        <dbReference type="ChEBI" id="CHEBI:15378"/>
        <dbReference type="ChEBI" id="CHEBI:71464"/>
        <dbReference type="ChEBI" id="CHEBI:74544"/>
        <dbReference type="ChEBI" id="CHEBI:85217"/>
    </reaction>
    <physiologicalReaction direction="left-to-right" evidence="10">
        <dbReference type="Rhea" id="RHEA:53169"/>
    </physiologicalReaction>
</comment>
<comment type="catalytic activity">
    <reaction evidence="11">
        <text>1-O-(1Z-octadecenyl)-sn-glycero-3-phospho-N-hexadecanoyl-ethanolamine + H2O = 1-O-(1Z-octadecenyl)-sn-glycero-3-phosphate + N-hexadecanoylethanolamine + H(+)</text>
        <dbReference type="Rhea" id="RHEA:53184"/>
        <dbReference type="ChEBI" id="CHEBI:15377"/>
        <dbReference type="ChEBI" id="CHEBI:15378"/>
        <dbReference type="ChEBI" id="CHEBI:71464"/>
        <dbReference type="ChEBI" id="CHEBI:137009"/>
        <dbReference type="ChEBI" id="CHEBI:137017"/>
    </reaction>
    <physiologicalReaction direction="left-to-right" evidence="11">
        <dbReference type="Rhea" id="RHEA:53185"/>
    </physiologicalReaction>
</comment>
<dbReference type="GO" id="GO:0004622">
    <property type="term" value="F:phosphatidylcholine lysophospholipase activity"/>
    <property type="evidence" value="ECO:0007669"/>
    <property type="project" value="TreeGrafter"/>
</dbReference>